<comment type="caution">
    <text evidence="3">The sequence shown here is derived from an EMBL/GenBank/DDBJ whole genome shotgun (WGS) entry which is preliminary data.</text>
</comment>
<feature type="region of interest" description="Disordered" evidence="1">
    <location>
        <begin position="341"/>
        <end position="436"/>
    </location>
</feature>
<feature type="compositionally biased region" description="Basic and acidic residues" evidence="1">
    <location>
        <begin position="341"/>
        <end position="372"/>
    </location>
</feature>
<sequence>MRLRSAALRACTACAVYGVWGVQRGVAVWNGRAWVYNTRHCLARMYGSMLQSMPRVYPRAQTVRGDASAGGWQRETNGEAREQQGQGQTGRGSLRTDAGHLRHTHHRGLEGYLKSGLAGSYDSRPPRRANDSSSAADIVPRPLPSCASSNAVRCTGSHAAHHYAPVSTLALIGTLMSYTPLTLADVASLPPRTPRHDARELPRGGAGAPHAHCGAARAAHRGWGREHVVARCVPLPRAPPSIIFRTINLAELQVLRIGAMIAEEKCPLGLVLEVVDAFEVPDQKFNIAISPKRSADIAAFCHGVMALWRKDSISPRTLLGCFKKGQDLEQLGRHIITAADHRTRREHAQKVADTSERYHDKKHMERHKERVAAESLGWKSRRRSKLSTSQQPRPHYQGERGRMNLSPHAHHPAPPVGVWSGSNHRIQAPSRPQKHRRMRCTFLNRHPFSLPSWTLKPPLGCSTVAVPRGRHSSDEHAQAQGPPCRQRRCQWRAAHPTGCAHRRWDVAQRSRSVRVVIISVVQKKGMGSPLPAMNTVTAAWLATRRLRCQRWAGRGAVQTHSSTYEIPVPSSPALRKWASTGLGSITAKGFDGGGTARAPSPMASASDSTRDIEGMCLMAAGRRRRRL</sequence>
<name>A0AAD6VIC9_9AGAR</name>
<keyword evidence="4" id="KW-1185">Reference proteome</keyword>
<dbReference type="EMBL" id="JARJCW010000020">
    <property type="protein sequence ID" value="KAJ7213898.1"/>
    <property type="molecule type" value="Genomic_DNA"/>
</dbReference>
<gene>
    <name evidence="3" type="ORF">GGX14DRAFT_392672</name>
</gene>
<evidence type="ECO:0000313" key="4">
    <source>
        <dbReference type="Proteomes" id="UP001219525"/>
    </source>
</evidence>
<feature type="region of interest" description="Disordered" evidence="1">
    <location>
        <begin position="188"/>
        <end position="211"/>
    </location>
</feature>
<proteinExistence type="predicted"/>
<dbReference type="AlphaFoldDB" id="A0AAD6VIC9"/>
<feature type="chain" id="PRO_5041975849" evidence="2">
    <location>
        <begin position="22"/>
        <end position="627"/>
    </location>
</feature>
<dbReference type="Proteomes" id="UP001219525">
    <property type="component" value="Unassembled WGS sequence"/>
</dbReference>
<keyword evidence="2" id="KW-0732">Signal</keyword>
<feature type="signal peptide" evidence="2">
    <location>
        <begin position="1"/>
        <end position="21"/>
    </location>
</feature>
<evidence type="ECO:0000256" key="1">
    <source>
        <dbReference type="SAM" id="MobiDB-lite"/>
    </source>
</evidence>
<reference evidence="3" key="1">
    <citation type="submission" date="2023-03" db="EMBL/GenBank/DDBJ databases">
        <title>Massive genome expansion in bonnet fungi (Mycena s.s.) driven by repeated elements and novel gene families across ecological guilds.</title>
        <authorList>
            <consortium name="Lawrence Berkeley National Laboratory"/>
            <person name="Harder C.B."/>
            <person name="Miyauchi S."/>
            <person name="Viragh M."/>
            <person name="Kuo A."/>
            <person name="Thoen E."/>
            <person name="Andreopoulos B."/>
            <person name="Lu D."/>
            <person name="Skrede I."/>
            <person name="Drula E."/>
            <person name="Henrissat B."/>
            <person name="Morin E."/>
            <person name="Kohler A."/>
            <person name="Barry K."/>
            <person name="LaButti K."/>
            <person name="Morin E."/>
            <person name="Salamov A."/>
            <person name="Lipzen A."/>
            <person name="Mereny Z."/>
            <person name="Hegedus B."/>
            <person name="Baldrian P."/>
            <person name="Stursova M."/>
            <person name="Weitz H."/>
            <person name="Taylor A."/>
            <person name="Grigoriev I.V."/>
            <person name="Nagy L.G."/>
            <person name="Martin F."/>
            <person name="Kauserud H."/>
        </authorList>
    </citation>
    <scope>NUCLEOTIDE SEQUENCE</scope>
    <source>
        <strain evidence="3">9144</strain>
    </source>
</reference>
<protein>
    <submittedName>
        <fullName evidence="3">Uncharacterized protein</fullName>
    </submittedName>
</protein>
<evidence type="ECO:0000256" key="2">
    <source>
        <dbReference type="SAM" id="SignalP"/>
    </source>
</evidence>
<feature type="region of interest" description="Disordered" evidence="1">
    <location>
        <begin position="115"/>
        <end position="142"/>
    </location>
</feature>
<feature type="region of interest" description="Disordered" evidence="1">
    <location>
        <begin position="64"/>
        <end position="96"/>
    </location>
</feature>
<organism evidence="3 4">
    <name type="scientific">Mycena pura</name>
    <dbReference type="NCBI Taxonomy" id="153505"/>
    <lineage>
        <taxon>Eukaryota</taxon>
        <taxon>Fungi</taxon>
        <taxon>Dikarya</taxon>
        <taxon>Basidiomycota</taxon>
        <taxon>Agaricomycotina</taxon>
        <taxon>Agaricomycetes</taxon>
        <taxon>Agaricomycetidae</taxon>
        <taxon>Agaricales</taxon>
        <taxon>Marasmiineae</taxon>
        <taxon>Mycenaceae</taxon>
        <taxon>Mycena</taxon>
    </lineage>
</organism>
<evidence type="ECO:0000313" key="3">
    <source>
        <dbReference type="EMBL" id="KAJ7213898.1"/>
    </source>
</evidence>
<accession>A0AAD6VIC9</accession>